<protein>
    <submittedName>
        <fullName evidence="1">39918_t:CDS:1</fullName>
    </submittedName>
</protein>
<evidence type="ECO:0000313" key="1">
    <source>
        <dbReference type="EMBL" id="CAG8840390.1"/>
    </source>
</evidence>
<organism evidence="1 2">
    <name type="scientific">Gigaspora margarita</name>
    <dbReference type="NCBI Taxonomy" id="4874"/>
    <lineage>
        <taxon>Eukaryota</taxon>
        <taxon>Fungi</taxon>
        <taxon>Fungi incertae sedis</taxon>
        <taxon>Mucoromycota</taxon>
        <taxon>Glomeromycotina</taxon>
        <taxon>Glomeromycetes</taxon>
        <taxon>Diversisporales</taxon>
        <taxon>Gigasporaceae</taxon>
        <taxon>Gigaspora</taxon>
    </lineage>
</organism>
<feature type="non-terminal residue" evidence="1">
    <location>
        <position position="1"/>
    </location>
</feature>
<accession>A0ABN7WTH4</accession>
<sequence>TKAVLIGGNKKSKEELISIGSKNNVKFNDGSKDIKFSNNLNKTRF</sequence>
<dbReference type="EMBL" id="CAJVQB010062739">
    <property type="protein sequence ID" value="CAG8840390.1"/>
    <property type="molecule type" value="Genomic_DNA"/>
</dbReference>
<keyword evidence="2" id="KW-1185">Reference proteome</keyword>
<name>A0ABN7WTH4_GIGMA</name>
<proteinExistence type="predicted"/>
<reference evidence="1 2" key="1">
    <citation type="submission" date="2021-06" db="EMBL/GenBank/DDBJ databases">
        <authorList>
            <person name="Kallberg Y."/>
            <person name="Tangrot J."/>
            <person name="Rosling A."/>
        </authorList>
    </citation>
    <scope>NUCLEOTIDE SEQUENCE [LARGE SCALE GENOMIC DNA]</scope>
    <source>
        <strain evidence="1 2">120-4 pot B 10/14</strain>
    </source>
</reference>
<gene>
    <name evidence="1" type="ORF">GMARGA_LOCUS34888</name>
</gene>
<evidence type="ECO:0000313" key="2">
    <source>
        <dbReference type="Proteomes" id="UP000789901"/>
    </source>
</evidence>
<comment type="caution">
    <text evidence="1">The sequence shown here is derived from an EMBL/GenBank/DDBJ whole genome shotgun (WGS) entry which is preliminary data.</text>
</comment>
<dbReference type="Proteomes" id="UP000789901">
    <property type="component" value="Unassembled WGS sequence"/>
</dbReference>